<keyword evidence="3" id="KW-0813">Transport</keyword>
<feature type="signal peptide" evidence="5">
    <location>
        <begin position="1"/>
        <end position="29"/>
    </location>
</feature>
<evidence type="ECO:0000256" key="1">
    <source>
        <dbReference type="ARBA" id="ARBA00004196"/>
    </source>
</evidence>
<comment type="similarity">
    <text evidence="2">Belongs to the bacterial solute-binding protein 8 family.</text>
</comment>
<dbReference type="EMBL" id="MBTG01000028">
    <property type="protein sequence ID" value="OPH51993.1"/>
    <property type="molecule type" value="Genomic_DNA"/>
</dbReference>
<evidence type="ECO:0000313" key="8">
    <source>
        <dbReference type="Proteomes" id="UP000190626"/>
    </source>
</evidence>
<dbReference type="InterPro" id="IPR051313">
    <property type="entry name" value="Bact_iron-sidero_bind"/>
</dbReference>
<evidence type="ECO:0000256" key="4">
    <source>
        <dbReference type="ARBA" id="ARBA00022729"/>
    </source>
</evidence>
<reference evidence="8" key="1">
    <citation type="submission" date="2016-07" db="EMBL/GenBank/DDBJ databases">
        <authorList>
            <person name="Florea S."/>
            <person name="Webb J.S."/>
            <person name="Jaromczyk J."/>
            <person name="Schardl C.L."/>
        </authorList>
    </citation>
    <scope>NUCLEOTIDE SEQUENCE [LARGE SCALE GENOMIC DNA]</scope>
    <source>
        <strain evidence="8">CY1</strain>
    </source>
</reference>
<sequence>MKKLWTLSISTAVLLGLTACGGKGAPAPAAATTTPVSSTAAATAAPQAAASGPRVIKYGGKEYTVPAKAERVVITGAFESMEDALLLDVKPVGAITVGGKFPPLFASITDKAEGVGEKAQPNLETILKLKPDVILMSTKFPAETIEKIGKIATTIPVSHISTDWENNLSLLGDLTGKQDKAKQVLDTYKKDAKALKDKIGPVLKDKKVLALRVRAGSMFIYPEDVFFNPSIYAELGAAVPNEVKQAKAQQNISLEKLSEINPDYLFIQFSEDENKETPKVFEELKNNPIFKSINAVKNDQLYTNVVDPLTQGGTAYSKIKFLEALNKSKLVQAK</sequence>
<name>A0A1V4HDQ9_9BACL</name>
<dbReference type="GO" id="GO:1901678">
    <property type="term" value="P:iron coordination entity transport"/>
    <property type="evidence" value="ECO:0007669"/>
    <property type="project" value="UniProtKB-ARBA"/>
</dbReference>
<keyword evidence="4 5" id="KW-0732">Signal</keyword>
<evidence type="ECO:0000259" key="6">
    <source>
        <dbReference type="PROSITE" id="PS50983"/>
    </source>
</evidence>
<evidence type="ECO:0000256" key="3">
    <source>
        <dbReference type="ARBA" id="ARBA00022448"/>
    </source>
</evidence>
<dbReference type="Gene3D" id="3.40.50.1980">
    <property type="entry name" value="Nitrogenase molybdenum iron protein domain"/>
    <property type="match status" value="2"/>
</dbReference>
<dbReference type="AlphaFoldDB" id="A0A1V4HDQ9"/>
<proteinExistence type="inferred from homology"/>
<dbReference type="PROSITE" id="PS50983">
    <property type="entry name" value="FE_B12_PBP"/>
    <property type="match status" value="1"/>
</dbReference>
<dbReference type="STRING" id="1469647.BC351_33995"/>
<dbReference type="PANTHER" id="PTHR30532:SF10">
    <property type="entry name" value="IRON-UPTAKE SYSTEM-BINDING PROTEIN"/>
    <property type="match status" value="1"/>
</dbReference>
<dbReference type="Pfam" id="PF01497">
    <property type="entry name" value="Peripla_BP_2"/>
    <property type="match status" value="1"/>
</dbReference>
<dbReference type="RefSeq" id="WP_079416713.1">
    <property type="nucleotide sequence ID" value="NZ_MBTG01000028.1"/>
</dbReference>
<dbReference type="GO" id="GO:0030288">
    <property type="term" value="C:outer membrane-bounded periplasmic space"/>
    <property type="evidence" value="ECO:0007669"/>
    <property type="project" value="TreeGrafter"/>
</dbReference>
<evidence type="ECO:0000256" key="5">
    <source>
        <dbReference type="SAM" id="SignalP"/>
    </source>
</evidence>
<gene>
    <name evidence="7" type="ORF">BC351_33995</name>
</gene>
<keyword evidence="8" id="KW-1185">Reference proteome</keyword>
<dbReference type="OrthoDB" id="26763at2"/>
<protein>
    <submittedName>
        <fullName evidence="7">Iron-uptake system-binding protein</fullName>
    </submittedName>
</protein>
<dbReference type="InterPro" id="IPR002491">
    <property type="entry name" value="ABC_transptr_periplasmic_BD"/>
</dbReference>
<dbReference type="PROSITE" id="PS51257">
    <property type="entry name" value="PROKAR_LIPOPROTEIN"/>
    <property type="match status" value="1"/>
</dbReference>
<evidence type="ECO:0000313" key="7">
    <source>
        <dbReference type="EMBL" id="OPH51993.1"/>
    </source>
</evidence>
<comment type="caution">
    <text evidence="7">The sequence shown here is derived from an EMBL/GenBank/DDBJ whole genome shotgun (WGS) entry which is preliminary data.</text>
</comment>
<feature type="domain" description="Fe/B12 periplasmic-binding" evidence="6">
    <location>
        <begin position="72"/>
        <end position="333"/>
    </location>
</feature>
<comment type="subcellular location">
    <subcellularLocation>
        <location evidence="1">Cell envelope</location>
    </subcellularLocation>
</comment>
<dbReference type="Proteomes" id="UP000190626">
    <property type="component" value="Unassembled WGS sequence"/>
</dbReference>
<evidence type="ECO:0000256" key="2">
    <source>
        <dbReference type="ARBA" id="ARBA00008814"/>
    </source>
</evidence>
<dbReference type="PANTHER" id="PTHR30532">
    <property type="entry name" value="IRON III DICITRATE-BINDING PERIPLASMIC PROTEIN"/>
    <property type="match status" value="1"/>
</dbReference>
<feature type="chain" id="PRO_5038335564" evidence="5">
    <location>
        <begin position="30"/>
        <end position="334"/>
    </location>
</feature>
<dbReference type="SUPFAM" id="SSF53807">
    <property type="entry name" value="Helical backbone' metal receptor"/>
    <property type="match status" value="1"/>
</dbReference>
<organism evidence="7 8">
    <name type="scientific">Paenibacillus ferrarius</name>
    <dbReference type="NCBI Taxonomy" id="1469647"/>
    <lineage>
        <taxon>Bacteria</taxon>
        <taxon>Bacillati</taxon>
        <taxon>Bacillota</taxon>
        <taxon>Bacilli</taxon>
        <taxon>Bacillales</taxon>
        <taxon>Paenibacillaceae</taxon>
        <taxon>Paenibacillus</taxon>
    </lineage>
</organism>
<accession>A0A1V4HDQ9</accession>